<dbReference type="SUPFAM" id="SSF53474">
    <property type="entry name" value="alpha/beta-Hydrolases"/>
    <property type="match status" value="1"/>
</dbReference>
<proteinExistence type="predicted"/>
<gene>
    <name evidence="2" type="ORF">GCM10009416_31870</name>
</gene>
<dbReference type="InterPro" id="IPR040664">
    <property type="entry name" value="AFL_C"/>
</dbReference>
<organism evidence="2 3">
    <name type="scientific">Craurococcus roseus</name>
    <dbReference type="NCBI Taxonomy" id="77585"/>
    <lineage>
        <taxon>Bacteria</taxon>
        <taxon>Pseudomonadati</taxon>
        <taxon>Pseudomonadota</taxon>
        <taxon>Alphaproteobacteria</taxon>
        <taxon>Acetobacterales</taxon>
        <taxon>Acetobacteraceae</taxon>
        <taxon>Craurococcus</taxon>
    </lineage>
</organism>
<dbReference type="Proteomes" id="UP001501588">
    <property type="component" value="Unassembled WGS sequence"/>
</dbReference>
<dbReference type="InterPro" id="IPR029058">
    <property type="entry name" value="AB_hydrolase_fold"/>
</dbReference>
<dbReference type="RefSeq" id="WP_343896354.1">
    <property type="nucleotide sequence ID" value="NZ_BAAAFZ010000050.1"/>
</dbReference>
<dbReference type="EMBL" id="BAAAFZ010000050">
    <property type="protein sequence ID" value="GAA0591059.1"/>
    <property type="molecule type" value="Genomic_DNA"/>
</dbReference>
<dbReference type="Pfam" id="PF18067">
    <property type="entry name" value="Lipase_C"/>
    <property type="match status" value="1"/>
</dbReference>
<comment type="caution">
    <text evidence="2">The sequence shown here is derived from an EMBL/GenBank/DDBJ whole genome shotgun (WGS) entry which is preliminary data.</text>
</comment>
<protein>
    <recommendedName>
        <fullName evidence="1">AFL C-terminal domain-containing protein</fullName>
    </recommendedName>
</protein>
<sequence>MHPSSRRFLLRLALLAGPSAAGLRQRPALGQRSSGGPDLPPVLFLHGNGDHAALWLTTLWRFESNGWPRGLLHAVNFPDPSARDDDAVPQPGRSSSAEQTAFLAERVREARERTGAARVALVANSRGGNAIRDFVTRVEGGAGQVSHAVLCGTPNRGVYDWPEIRNREFNANSDLLRRLNGGETDAVPGTAFLTLRSDSNDLFAQPRAIWSATPDRPTGTDAAGPELRGATNLVLPGLDHREVAYHPRAFAEIFAFVAGRPPDRLAVVPEARPVLDGSVTGTPGGVQTNRPVEGATVEVFRTDPETGARMGEGPLHRRVTAADGRWGPVAVAPDWALEFTLAQPGGAPTTHIYRSPFPRSSAVVHLRAARPLTDADRAAGGVVLMTRPRGYFGVPRDFLALDGRLPPEIPRGVPRVSVATLSLPVAELGRPVAALFNEERIVARAWPSAENRIAVAELTG</sequence>
<dbReference type="Gene3D" id="2.60.40.2190">
    <property type="match status" value="1"/>
</dbReference>
<evidence type="ECO:0000313" key="2">
    <source>
        <dbReference type="EMBL" id="GAA0591059.1"/>
    </source>
</evidence>
<keyword evidence="3" id="KW-1185">Reference proteome</keyword>
<accession>A0ABP3QL71</accession>
<reference evidence="3" key="1">
    <citation type="journal article" date="2019" name="Int. J. Syst. Evol. Microbiol.">
        <title>The Global Catalogue of Microorganisms (GCM) 10K type strain sequencing project: providing services to taxonomists for standard genome sequencing and annotation.</title>
        <authorList>
            <consortium name="The Broad Institute Genomics Platform"/>
            <consortium name="The Broad Institute Genome Sequencing Center for Infectious Disease"/>
            <person name="Wu L."/>
            <person name="Ma J."/>
        </authorList>
    </citation>
    <scope>NUCLEOTIDE SEQUENCE [LARGE SCALE GENOMIC DNA]</scope>
    <source>
        <strain evidence="3">JCM 9933</strain>
    </source>
</reference>
<dbReference type="Gene3D" id="3.40.50.1820">
    <property type="entry name" value="alpha/beta hydrolase"/>
    <property type="match status" value="1"/>
</dbReference>
<feature type="domain" description="AFL C-terminal" evidence="1">
    <location>
        <begin position="279"/>
        <end position="371"/>
    </location>
</feature>
<name>A0ABP3QL71_9PROT</name>
<evidence type="ECO:0000313" key="3">
    <source>
        <dbReference type="Proteomes" id="UP001501588"/>
    </source>
</evidence>
<evidence type="ECO:0000259" key="1">
    <source>
        <dbReference type="Pfam" id="PF18067"/>
    </source>
</evidence>